<reference evidence="2 3" key="1">
    <citation type="submission" date="2019-07" db="EMBL/GenBank/DDBJ databases">
        <title>New species of Amycolatopsis and Streptomyces.</title>
        <authorList>
            <person name="Duangmal K."/>
            <person name="Teo W.F.A."/>
            <person name="Lipun K."/>
        </authorList>
    </citation>
    <scope>NUCLEOTIDE SEQUENCE [LARGE SCALE GENOMIC DNA]</scope>
    <source>
        <strain evidence="2 3">NBRC 109810</strain>
    </source>
</reference>
<evidence type="ECO:0000313" key="3">
    <source>
        <dbReference type="Proteomes" id="UP000325849"/>
    </source>
</evidence>
<evidence type="ECO:0000259" key="1">
    <source>
        <dbReference type="SMART" id="SM00235"/>
    </source>
</evidence>
<feature type="domain" description="Peptidase metallopeptidase" evidence="1">
    <location>
        <begin position="31"/>
        <end position="203"/>
    </location>
</feature>
<dbReference type="GO" id="GO:0004222">
    <property type="term" value="F:metalloendopeptidase activity"/>
    <property type="evidence" value="ECO:0007669"/>
    <property type="project" value="InterPro"/>
</dbReference>
<dbReference type="SMART" id="SM00235">
    <property type="entry name" value="ZnMc"/>
    <property type="match status" value="1"/>
</dbReference>
<accession>A0A5N8VGC6</accession>
<dbReference type="Gene3D" id="3.40.390.10">
    <property type="entry name" value="Collagenase (Catalytic Domain)"/>
    <property type="match status" value="1"/>
</dbReference>
<evidence type="ECO:0000313" key="2">
    <source>
        <dbReference type="EMBL" id="MPY34221.1"/>
    </source>
</evidence>
<dbReference type="InterPro" id="IPR001506">
    <property type="entry name" value="Peptidase_M12A"/>
</dbReference>
<dbReference type="Proteomes" id="UP000325849">
    <property type="component" value="Unassembled WGS sequence"/>
</dbReference>
<proteinExistence type="predicted"/>
<dbReference type="AlphaFoldDB" id="A0A5N8VGC6"/>
<comment type="caution">
    <text evidence="2">The sequence shown here is derived from an EMBL/GenBank/DDBJ whole genome shotgun (WGS) entry which is preliminary data.</text>
</comment>
<keyword evidence="3" id="KW-1185">Reference proteome</keyword>
<dbReference type="SUPFAM" id="SSF55486">
    <property type="entry name" value="Metalloproteases ('zincins'), catalytic domain"/>
    <property type="match status" value="1"/>
</dbReference>
<dbReference type="EMBL" id="VJZD01000104">
    <property type="protein sequence ID" value="MPY34221.1"/>
    <property type="molecule type" value="Genomic_DNA"/>
</dbReference>
<dbReference type="Pfam" id="PF01400">
    <property type="entry name" value="Astacin"/>
    <property type="match status" value="1"/>
</dbReference>
<dbReference type="GO" id="GO:0008270">
    <property type="term" value="F:zinc ion binding"/>
    <property type="evidence" value="ECO:0007669"/>
    <property type="project" value="InterPro"/>
</dbReference>
<dbReference type="InterPro" id="IPR006026">
    <property type="entry name" value="Peptidase_Metallo"/>
</dbReference>
<organism evidence="2 3">
    <name type="scientific">Streptomyces adustus</name>
    <dbReference type="NCBI Taxonomy" id="1609272"/>
    <lineage>
        <taxon>Bacteria</taxon>
        <taxon>Bacillati</taxon>
        <taxon>Actinomycetota</taxon>
        <taxon>Actinomycetes</taxon>
        <taxon>Kitasatosporales</taxon>
        <taxon>Streptomycetaceae</taxon>
        <taxon>Streptomyces</taxon>
    </lineage>
</organism>
<protein>
    <recommendedName>
        <fullName evidence="1">Peptidase metallopeptidase domain-containing protein</fullName>
    </recommendedName>
</protein>
<dbReference type="OrthoDB" id="3669864at2"/>
<name>A0A5N8VGC6_9ACTN</name>
<dbReference type="GO" id="GO:0006508">
    <property type="term" value="P:proteolysis"/>
    <property type="evidence" value="ECO:0007669"/>
    <property type="project" value="InterPro"/>
</dbReference>
<gene>
    <name evidence="2" type="ORF">FNH09_24130</name>
</gene>
<dbReference type="InterPro" id="IPR024079">
    <property type="entry name" value="MetalloPept_cat_dom_sf"/>
</dbReference>
<dbReference type="RefSeq" id="WP_152891441.1">
    <property type="nucleotide sequence ID" value="NZ_VJZD01000104.1"/>
</dbReference>
<sequence>MTARYCSLAQQSAAAFPAGLTAERLGALVSGRSMWVNGTVVHYHFFDGDADGSPIALPGSGETRWVSWVGAEEQRDLVRECFREWQDLGIGVSFVEVGDRSEAELRIGFQLGDGSWSAVGKDALRVGLNERTMNVGWDLTVPGERQTALHQIGHALGMVHEHQSPFAGLHWDDEAVYADLAGPPNFWSRETTYNNILRKLDASEANGSVWDPLSIMEFPFSSGLVLEPEQFRGGLHPPGGLSPLDKEFALRWYPPTGPGRPPALVPFRSAPLRLGPGEQADFTVEPAETRTYTVGTFGDGDTVVVVFEERDGEPRFLAGRDDGGTPHNATVRARLVKGRRYFVRVRLYSVRGSGETAVMCW</sequence>